<dbReference type="EMBL" id="JADEXP010000189">
    <property type="protein sequence ID" value="MBE9068663.1"/>
    <property type="molecule type" value="Genomic_DNA"/>
</dbReference>
<keyword evidence="4" id="KW-1185">Reference proteome</keyword>
<proteinExistence type="predicted"/>
<reference evidence="3" key="1">
    <citation type="submission" date="2020-10" db="EMBL/GenBank/DDBJ databases">
        <authorList>
            <person name="Castelo-Branco R."/>
            <person name="Eusebio N."/>
            <person name="Adriana R."/>
            <person name="Vieira A."/>
            <person name="Brugerolle De Fraissinette N."/>
            <person name="Rezende De Castro R."/>
            <person name="Schneider M.P."/>
            <person name="Vasconcelos V."/>
            <person name="Leao P.N."/>
        </authorList>
    </citation>
    <scope>NUCLEOTIDE SEQUENCE</scope>
    <source>
        <strain evidence="3">LEGE 11479</strain>
    </source>
</reference>
<feature type="region of interest" description="Disordered" evidence="2">
    <location>
        <begin position="305"/>
        <end position="326"/>
    </location>
</feature>
<dbReference type="PANTHER" id="PTHR12788">
    <property type="entry name" value="PROTEIN-TYROSINE SULFOTRANSFERASE 2"/>
    <property type="match status" value="1"/>
</dbReference>
<dbReference type="SUPFAM" id="SSF52540">
    <property type="entry name" value="P-loop containing nucleoside triphosphate hydrolases"/>
    <property type="match status" value="1"/>
</dbReference>
<evidence type="ECO:0000256" key="2">
    <source>
        <dbReference type="SAM" id="MobiDB-lite"/>
    </source>
</evidence>
<comment type="caution">
    <text evidence="3">The sequence shown here is derived from an EMBL/GenBank/DDBJ whole genome shotgun (WGS) entry which is preliminary data.</text>
</comment>
<dbReference type="Gene3D" id="3.40.50.300">
    <property type="entry name" value="P-loop containing nucleotide triphosphate hydrolases"/>
    <property type="match status" value="1"/>
</dbReference>
<sequence>MPRSGTTLLTSMLSAHPRIAIAPETHYLCYWLRQYKTLNLSCTQDFDSFWQAVSNSQRFSYFGIDAHPTRERILAKGSPSHQHILSGWLEEYAHTINKPRWGEKTPLHYQHLHQLFTWFPDAQVIWMLRDPRAVAASLNTVPWASNYIHIHAQQWQESLTSFERDWQRDSRVMLLQYEKLIQQPERCLTRLCHFLGETYTTDMLTTRSAANTPLINRQGWAVQHLQSALQPISANAISKWQRNLANHQIEIIEALTFPDAAKYGYCANTSHPISPYASFRLNLEKLRVKLDRKLAHWQTRLTQQPRQTGQYIGAGPKSVNNATKSP</sequence>
<accession>A0A929FBG5</accession>
<dbReference type="Pfam" id="PF13469">
    <property type="entry name" value="Sulfotransfer_3"/>
    <property type="match status" value="1"/>
</dbReference>
<dbReference type="Proteomes" id="UP000615026">
    <property type="component" value="Unassembled WGS sequence"/>
</dbReference>
<protein>
    <submittedName>
        <fullName evidence="3">Sulfotransferase</fullName>
    </submittedName>
</protein>
<dbReference type="GO" id="GO:0008476">
    <property type="term" value="F:protein-tyrosine sulfotransferase activity"/>
    <property type="evidence" value="ECO:0007669"/>
    <property type="project" value="InterPro"/>
</dbReference>
<evidence type="ECO:0000313" key="4">
    <source>
        <dbReference type="Proteomes" id="UP000615026"/>
    </source>
</evidence>
<keyword evidence="1" id="KW-0808">Transferase</keyword>
<dbReference type="InterPro" id="IPR026634">
    <property type="entry name" value="TPST-like"/>
</dbReference>
<dbReference type="AlphaFoldDB" id="A0A929FBG5"/>
<dbReference type="PANTHER" id="PTHR12788:SF10">
    <property type="entry name" value="PROTEIN-TYROSINE SULFOTRANSFERASE"/>
    <property type="match status" value="1"/>
</dbReference>
<organism evidence="3 4">
    <name type="scientific">Leptolyngbya cf. ectocarpi LEGE 11479</name>
    <dbReference type="NCBI Taxonomy" id="1828722"/>
    <lineage>
        <taxon>Bacteria</taxon>
        <taxon>Bacillati</taxon>
        <taxon>Cyanobacteriota</taxon>
        <taxon>Cyanophyceae</taxon>
        <taxon>Leptolyngbyales</taxon>
        <taxon>Leptolyngbyaceae</taxon>
        <taxon>Leptolyngbya group</taxon>
        <taxon>Leptolyngbya</taxon>
    </lineage>
</organism>
<gene>
    <name evidence="3" type="ORF">IQ260_18620</name>
</gene>
<evidence type="ECO:0000256" key="1">
    <source>
        <dbReference type="ARBA" id="ARBA00022679"/>
    </source>
</evidence>
<dbReference type="InterPro" id="IPR027417">
    <property type="entry name" value="P-loop_NTPase"/>
</dbReference>
<evidence type="ECO:0000313" key="3">
    <source>
        <dbReference type="EMBL" id="MBE9068663.1"/>
    </source>
</evidence>
<name>A0A929FBG5_LEPEC</name>